<dbReference type="InterPro" id="IPR006016">
    <property type="entry name" value="UspA"/>
</dbReference>
<evidence type="ECO:0000256" key="1">
    <source>
        <dbReference type="ARBA" id="ARBA00004141"/>
    </source>
</evidence>
<feature type="domain" description="UspA" evidence="7">
    <location>
        <begin position="518"/>
        <end position="647"/>
    </location>
</feature>
<evidence type="ECO:0000256" key="3">
    <source>
        <dbReference type="ARBA" id="ARBA00022989"/>
    </source>
</evidence>
<evidence type="ECO:0000256" key="2">
    <source>
        <dbReference type="ARBA" id="ARBA00022692"/>
    </source>
</evidence>
<dbReference type="Pfam" id="PF00582">
    <property type="entry name" value="Usp"/>
    <property type="match status" value="2"/>
</dbReference>
<feature type="transmembrane region" description="Helical" evidence="5">
    <location>
        <begin position="57"/>
        <end position="76"/>
    </location>
</feature>
<feature type="domain" description="UspA" evidence="7">
    <location>
        <begin position="658"/>
        <end position="777"/>
    </location>
</feature>
<dbReference type="InterPro" id="IPR050367">
    <property type="entry name" value="APC_superfamily"/>
</dbReference>
<dbReference type="InterPro" id="IPR004841">
    <property type="entry name" value="AA-permease/SLC12A_dom"/>
</dbReference>
<feature type="transmembrane region" description="Helical" evidence="5">
    <location>
        <begin position="324"/>
        <end position="351"/>
    </location>
</feature>
<dbReference type="SUPFAM" id="SSF52402">
    <property type="entry name" value="Adenine nucleotide alpha hydrolases-like"/>
    <property type="match status" value="2"/>
</dbReference>
<evidence type="ECO:0000256" key="5">
    <source>
        <dbReference type="SAM" id="Phobius"/>
    </source>
</evidence>
<dbReference type="PANTHER" id="PTHR42770">
    <property type="entry name" value="AMINO ACID TRANSPORTER-RELATED"/>
    <property type="match status" value="1"/>
</dbReference>
<dbReference type="AlphaFoldDB" id="A0AAV3SJC9"/>
<protein>
    <submittedName>
        <fullName evidence="8">Amino acid transporter</fullName>
    </submittedName>
</protein>
<feature type="transmembrane region" description="Helical" evidence="5">
    <location>
        <begin position="372"/>
        <end position="393"/>
    </location>
</feature>
<accession>A0AAV3SJC9</accession>
<dbReference type="GO" id="GO:0016020">
    <property type="term" value="C:membrane"/>
    <property type="evidence" value="ECO:0007669"/>
    <property type="project" value="UniProtKB-SubCell"/>
</dbReference>
<reference evidence="8" key="2">
    <citation type="submission" date="2023-12" db="EMBL/GenBank/DDBJ databases">
        <authorList>
            <person name="Sun Q."/>
            <person name="Inoue M."/>
        </authorList>
    </citation>
    <scope>NUCLEOTIDE SEQUENCE</scope>
    <source>
        <strain evidence="8">JCM 12289</strain>
    </source>
</reference>
<dbReference type="EMBL" id="BAAADN010000041">
    <property type="protein sequence ID" value="GAA0467527.1"/>
    <property type="molecule type" value="Genomic_DNA"/>
</dbReference>
<dbReference type="CDD" id="cd00293">
    <property type="entry name" value="USP-like"/>
    <property type="match status" value="2"/>
</dbReference>
<organism evidence="8 9">
    <name type="scientific">Halococcus dombrowskii</name>
    <dbReference type="NCBI Taxonomy" id="179637"/>
    <lineage>
        <taxon>Archaea</taxon>
        <taxon>Methanobacteriati</taxon>
        <taxon>Methanobacteriota</taxon>
        <taxon>Stenosarchaea group</taxon>
        <taxon>Halobacteria</taxon>
        <taxon>Halobacteriales</taxon>
        <taxon>Halococcaceae</taxon>
        <taxon>Halococcus</taxon>
    </lineage>
</organism>
<feature type="transmembrane region" description="Helical" evidence="5">
    <location>
        <begin position="176"/>
        <end position="199"/>
    </location>
</feature>
<feature type="transmembrane region" description="Helical" evidence="5">
    <location>
        <begin position="256"/>
        <end position="279"/>
    </location>
</feature>
<feature type="transmembrane region" description="Helical" evidence="5">
    <location>
        <begin position="29"/>
        <end position="50"/>
    </location>
</feature>
<feature type="transmembrane region" description="Helical" evidence="5">
    <location>
        <begin position="143"/>
        <end position="164"/>
    </location>
</feature>
<dbReference type="Proteomes" id="UP001500962">
    <property type="component" value="Unassembled WGS sequence"/>
</dbReference>
<dbReference type="Gene3D" id="1.20.1740.10">
    <property type="entry name" value="Amino acid/polyamine transporter I"/>
    <property type="match status" value="1"/>
</dbReference>
<feature type="transmembrane region" description="Helical" evidence="5">
    <location>
        <begin position="431"/>
        <end position="453"/>
    </location>
</feature>
<dbReference type="PANTHER" id="PTHR42770:SF11">
    <property type="entry name" value="INNER MEMBRANE TRANSPORT PROTEIN YBAT"/>
    <property type="match status" value="1"/>
</dbReference>
<dbReference type="Pfam" id="PF00324">
    <property type="entry name" value="AA_permease"/>
    <property type="match status" value="1"/>
</dbReference>
<feature type="transmembrane region" description="Helical" evidence="5">
    <location>
        <begin position="399"/>
        <end position="419"/>
    </location>
</feature>
<feature type="domain" description="Amino acid permease/ SLC12A" evidence="6">
    <location>
        <begin position="29"/>
        <end position="489"/>
    </location>
</feature>
<name>A0AAV3SJC9_HALDO</name>
<evidence type="ECO:0000259" key="7">
    <source>
        <dbReference type="Pfam" id="PF00582"/>
    </source>
</evidence>
<keyword evidence="4 5" id="KW-0472">Membrane</keyword>
<sequence length="797" mass="84672">MADSPSGTEGDASGDVSTELSRNLGLLEVTMIGIGAMIGAGVFALTGFAAGLAGPALLLAFLLNGIIAAFTAASYAELGAAFPEAGGAYSWVREALPSPYGFYTGWANWFAQAVTCALYAATFGSFFVTLVTEYSDIGLEFAVLGFLTPEKIITALVVILFGYINYRGAEETGSIGVIVTSIKIVILAVFVIFGVIATLGHADWAANYTSVSEFAPNGVTGVLGAMGFVYVAFEGYDIIVQSGEEIKNPGRNIPRAIFYSLLVAVPIYLFVSFAAIGGIDVTPRLLEFAGMEGASTSIETWKLLGDLGELGIIRAAAQFVPFGFFLLIIAGLAATVSALNATLFASSRIAFSMSRDRLLPTELSELSEETRSPYLSIIASTTIVGIMAIALPIEIVASSSAVMFLLLFSMVNVAAIAMRRNRPDLERPFKIPYMPVIPILGIVFQLILAPFLLESQGLAIGFGEESKGFVALVTIVLWFALGVVVYLGYSSEREEEVLEEETPTVVAERATESRDSQLLVPIADPESAEQLMRAAVDVARERDAEIHVISVVTVAPQTPLAEGRQHVGERRELLSRAIAIGEEGGVPTQGTVRLGHDPATAIINTVEQYDSDTVLMGWHGQGRRRRDIVLGSNVDDVVRDARCDVLVERIGEPGDVESILVPTAGGPHAEYAAEVAGSIARANDAHVEIAYVVGSDADSDARTEAEELLAQAAESVGEHDSISSQLLDGDDVVEEIVDRSGGHDLTIVGATRESLLQQLVFGAIPEEVARRADGTIIMAKRNLGITGWVRRYLGFGG</sequence>
<dbReference type="RefSeq" id="WP_342346233.1">
    <property type="nucleotide sequence ID" value="NZ_BAAADN010000041.1"/>
</dbReference>
<evidence type="ECO:0000259" key="6">
    <source>
        <dbReference type="Pfam" id="PF00324"/>
    </source>
</evidence>
<evidence type="ECO:0000256" key="4">
    <source>
        <dbReference type="ARBA" id="ARBA00023136"/>
    </source>
</evidence>
<feature type="transmembrane region" description="Helical" evidence="5">
    <location>
        <begin position="109"/>
        <end position="131"/>
    </location>
</feature>
<keyword evidence="3 5" id="KW-1133">Transmembrane helix</keyword>
<comment type="caution">
    <text evidence="8">The sequence shown here is derived from an EMBL/GenBank/DDBJ whole genome shotgun (WGS) entry which is preliminary data.</text>
</comment>
<proteinExistence type="predicted"/>
<feature type="transmembrane region" description="Helical" evidence="5">
    <location>
        <begin position="468"/>
        <end position="489"/>
    </location>
</feature>
<reference evidence="8" key="1">
    <citation type="journal article" date="2014" name="Int. J. Syst. Evol. Microbiol.">
        <title>Complete genome sequence of Corynebacterium casei LMG S-19264T (=DSM 44701T), isolated from a smear-ripened cheese.</title>
        <authorList>
            <consortium name="US DOE Joint Genome Institute (JGI-PGF)"/>
            <person name="Walter F."/>
            <person name="Albersmeier A."/>
            <person name="Kalinowski J."/>
            <person name="Ruckert C."/>
        </authorList>
    </citation>
    <scope>NUCLEOTIDE SEQUENCE</scope>
    <source>
        <strain evidence="8">JCM 12289</strain>
    </source>
</reference>
<evidence type="ECO:0000313" key="9">
    <source>
        <dbReference type="Proteomes" id="UP001500962"/>
    </source>
</evidence>
<evidence type="ECO:0000313" key="8">
    <source>
        <dbReference type="EMBL" id="GAA0467527.1"/>
    </source>
</evidence>
<dbReference type="Gene3D" id="3.40.50.12370">
    <property type="match status" value="1"/>
</dbReference>
<gene>
    <name evidence="8" type="ORF">GCM10008985_25600</name>
</gene>
<comment type="subcellular location">
    <subcellularLocation>
        <location evidence="1">Membrane</location>
        <topology evidence="1">Multi-pass membrane protein</topology>
    </subcellularLocation>
</comment>
<keyword evidence="2 5" id="KW-0812">Transmembrane</keyword>
<dbReference type="GeneID" id="71761328"/>
<dbReference type="GO" id="GO:0055085">
    <property type="term" value="P:transmembrane transport"/>
    <property type="evidence" value="ECO:0007669"/>
    <property type="project" value="InterPro"/>
</dbReference>